<gene>
    <name evidence="8" type="ORF">brsh051_12530</name>
</gene>
<dbReference type="GO" id="GO:0005524">
    <property type="term" value="F:ATP binding"/>
    <property type="evidence" value="ECO:0007669"/>
    <property type="project" value="InterPro"/>
</dbReference>
<dbReference type="RefSeq" id="WP_286268286.1">
    <property type="nucleotide sequence ID" value="NZ_AP028056.1"/>
</dbReference>
<dbReference type="Proteomes" id="UP001431656">
    <property type="component" value="Chromosome"/>
</dbReference>
<dbReference type="InterPro" id="IPR009042">
    <property type="entry name" value="RNA_pol_sigma70_r1_2"/>
</dbReference>
<proteinExistence type="predicted"/>
<dbReference type="Pfam" id="PF04545">
    <property type="entry name" value="Sigma70_r4"/>
    <property type="match status" value="1"/>
</dbReference>
<feature type="domain" description="Helicase ATP-binding" evidence="6">
    <location>
        <begin position="30"/>
        <end position="176"/>
    </location>
</feature>
<feature type="domain" description="Helicase C-terminal" evidence="7">
    <location>
        <begin position="278"/>
        <end position="437"/>
    </location>
</feature>
<dbReference type="PROSITE" id="PS51194">
    <property type="entry name" value="HELICASE_CTER"/>
    <property type="match status" value="1"/>
</dbReference>
<dbReference type="Pfam" id="PF04851">
    <property type="entry name" value="ResIII"/>
    <property type="match status" value="1"/>
</dbReference>
<dbReference type="SMART" id="SM00487">
    <property type="entry name" value="DEXDc"/>
    <property type="match status" value="1"/>
</dbReference>
<dbReference type="SUPFAM" id="SSF52540">
    <property type="entry name" value="P-loop containing nucleoside triphosphate hydrolases"/>
    <property type="match status" value="1"/>
</dbReference>
<dbReference type="GO" id="GO:0016787">
    <property type="term" value="F:hydrolase activity"/>
    <property type="evidence" value="ECO:0007669"/>
    <property type="project" value="InterPro"/>
</dbReference>
<evidence type="ECO:0000256" key="5">
    <source>
        <dbReference type="SAM" id="MobiDB-lite"/>
    </source>
</evidence>
<dbReference type="SUPFAM" id="SSF88659">
    <property type="entry name" value="Sigma3 and sigma4 domains of RNA polymerase sigma factors"/>
    <property type="match status" value="1"/>
</dbReference>
<dbReference type="PROSITE" id="PS00715">
    <property type="entry name" value="SIGMA70_1"/>
    <property type="match status" value="1"/>
</dbReference>
<keyword evidence="1" id="KW-0805">Transcription regulation</keyword>
<evidence type="ECO:0000313" key="9">
    <source>
        <dbReference type="Proteomes" id="UP001431656"/>
    </source>
</evidence>
<dbReference type="InterPro" id="IPR014001">
    <property type="entry name" value="Helicase_ATP-bd"/>
</dbReference>
<evidence type="ECO:0000256" key="4">
    <source>
        <dbReference type="ARBA" id="ARBA00023163"/>
    </source>
</evidence>
<dbReference type="PANTHER" id="PTHR30603">
    <property type="entry name" value="RNA POLYMERASE SIGMA FACTOR RPO"/>
    <property type="match status" value="1"/>
</dbReference>
<keyword evidence="4" id="KW-0804">Transcription</keyword>
<feature type="region of interest" description="Disordered" evidence="5">
    <location>
        <begin position="448"/>
        <end position="493"/>
    </location>
</feature>
<dbReference type="PRINTS" id="PR00046">
    <property type="entry name" value="SIGMA70FCT"/>
</dbReference>
<evidence type="ECO:0000256" key="3">
    <source>
        <dbReference type="ARBA" id="ARBA00023125"/>
    </source>
</evidence>
<dbReference type="InterPro" id="IPR050239">
    <property type="entry name" value="Sigma-70_RNA_pol_init_factors"/>
</dbReference>
<dbReference type="GO" id="GO:0006352">
    <property type="term" value="P:DNA-templated transcription initiation"/>
    <property type="evidence" value="ECO:0007669"/>
    <property type="project" value="InterPro"/>
</dbReference>
<keyword evidence="3" id="KW-0238">DNA-binding</keyword>
<dbReference type="GO" id="GO:0003677">
    <property type="term" value="F:DNA binding"/>
    <property type="evidence" value="ECO:0007669"/>
    <property type="project" value="UniProtKB-KW"/>
</dbReference>
<dbReference type="InterPro" id="IPR036388">
    <property type="entry name" value="WH-like_DNA-bd_sf"/>
</dbReference>
<dbReference type="GO" id="GO:0016987">
    <property type="term" value="F:sigma factor activity"/>
    <property type="evidence" value="ECO:0007669"/>
    <property type="project" value="UniProtKB-KW"/>
</dbReference>
<dbReference type="InterPro" id="IPR000943">
    <property type="entry name" value="RNA_pol_sigma70"/>
</dbReference>
<dbReference type="NCBIfam" id="TIGR02937">
    <property type="entry name" value="sigma70-ECF"/>
    <property type="match status" value="1"/>
</dbReference>
<dbReference type="InterPro" id="IPR027417">
    <property type="entry name" value="P-loop_NTPase"/>
</dbReference>
<dbReference type="SMART" id="SM00490">
    <property type="entry name" value="HELICc"/>
    <property type="match status" value="1"/>
</dbReference>
<dbReference type="PROSITE" id="PS51192">
    <property type="entry name" value="HELICASE_ATP_BIND_1"/>
    <property type="match status" value="1"/>
</dbReference>
<dbReference type="FunFam" id="1.10.601.10:FF:000001">
    <property type="entry name" value="RNA polymerase sigma factor SigA"/>
    <property type="match status" value="1"/>
</dbReference>
<sequence>MLRIAGGVLQPAGPARAEISLYDWQREALGAWRRQNRSGMVQAVTGAGKTRVGAAAVAEALDDGMRAVVIVPSLVLVQQWLATLRDLLPGARASDDIRSPLAWQVLVMTVQSAYRKPALMRGEEGLLVADECHRYGAQAFALALRPEYPRRLGLSATVARDDDGDRILRSYFGDICFDLDYPRAARDQLIAPFRMAFAAVPLEDTERARYAEIEEDLYKARHRLIKHYGVPAEPIGEFLKAVSLLAEDHTLDGGGGLARHYMARFSDRRKLLAGTRMKLLALAALTPSIHESSGTIVFTQTVEASRQVAEVLETTGCTAAAIHSEMSNDQREARLDLFRDRSLQAISAPRVLDEGVDVPEADLGIVLATNRSRRQMIQRLGRVLRRKPGKEARFVVLYAKQTVEDPFTQDHLPDFYEIARPAATATESFDLELASEVPRLLEFLATGDPGQPQIVSSPREDSSDAATSAPGAVARRRGRTRPGQAPPDAGPADSWFMPLSDDIVRDYLVAIGRYRLLEAEDEVRLGRQIESGLYAQHLLQVGDVRFPRAVLERIAHQGAQARELMITSNLRLVVSIAKRYTEQGLDLIDVIQEGNLGLIRAVEKFDYRRGFKFSTYASWWIKQAITRGLADQGRLIRLPVHFVEKARTVDRLRGKENLGWPEFARRYPGGLPDHEISADELQRMARLMRPVLSIHAIVDDGDEDCVVMSPLVGEVDGSSEQVLERLSRSEQLSLMLNPLEREDPRLAFVLRCRFGLQTGEDETLETVGARLGITRERVRQLEKVALNRCLEFAESAGLVRDSDQTAEAGYRARRGFLDTAVQTTNYVPRRAEPLAAGS</sequence>
<dbReference type="InterPro" id="IPR014284">
    <property type="entry name" value="RNA_pol_sigma-70_dom"/>
</dbReference>
<evidence type="ECO:0000259" key="6">
    <source>
        <dbReference type="PROSITE" id="PS51192"/>
    </source>
</evidence>
<dbReference type="AlphaFoldDB" id="A0AAN0K9K1"/>
<keyword evidence="2" id="KW-0731">Sigma factor</keyword>
<reference evidence="8" key="1">
    <citation type="journal article" date="2024" name="Int. J. Syst. Evol. Microbiol.">
        <title>Brooklawnia propionicigenes sp. nov., a facultatively anaerobic, propionate-producing bacterium isolated from a methanogenic reactor treating waste from cattle farms.</title>
        <authorList>
            <person name="Akita Y."/>
            <person name="Ueki A."/>
            <person name="Tonouchi A."/>
            <person name="Sugawara Y."/>
            <person name="Honma S."/>
            <person name="Kaku N."/>
            <person name="Ueki K."/>
        </authorList>
    </citation>
    <scope>NUCLEOTIDE SEQUENCE</scope>
    <source>
        <strain evidence="8">SH051</strain>
    </source>
</reference>
<dbReference type="InterPro" id="IPR007630">
    <property type="entry name" value="RNA_pol_sigma70_r4"/>
</dbReference>
<dbReference type="Pfam" id="PF00271">
    <property type="entry name" value="Helicase_C"/>
    <property type="match status" value="1"/>
</dbReference>
<evidence type="ECO:0000313" key="8">
    <source>
        <dbReference type="EMBL" id="BEH01972.1"/>
    </source>
</evidence>
<protein>
    <recommendedName>
        <fullName evidence="10">RNA polymerase sigma factor</fullName>
    </recommendedName>
</protein>
<evidence type="ECO:0008006" key="10">
    <source>
        <dbReference type="Google" id="ProtNLM"/>
    </source>
</evidence>
<dbReference type="CDD" id="cd17926">
    <property type="entry name" value="DEXHc_RE"/>
    <property type="match status" value="1"/>
</dbReference>
<dbReference type="Gene3D" id="1.10.10.10">
    <property type="entry name" value="Winged helix-like DNA-binding domain superfamily/Winged helix DNA-binding domain"/>
    <property type="match status" value="1"/>
</dbReference>
<dbReference type="Gene3D" id="3.40.50.300">
    <property type="entry name" value="P-loop containing nucleotide triphosphate hydrolases"/>
    <property type="match status" value="2"/>
</dbReference>
<evidence type="ECO:0000259" key="7">
    <source>
        <dbReference type="PROSITE" id="PS51194"/>
    </source>
</evidence>
<dbReference type="Gene3D" id="1.10.601.10">
    <property type="entry name" value="RNA Polymerase Primary Sigma Factor"/>
    <property type="match status" value="1"/>
</dbReference>
<evidence type="ECO:0000256" key="2">
    <source>
        <dbReference type="ARBA" id="ARBA00023082"/>
    </source>
</evidence>
<dbReference type="InterPro" id="IPR013324">
    <property type="entry name" value="RNA_pol_sigma_r3/r4-like"/>
</dbReference>
<dbReference type="KEGG" id="broo:brsh051_12530"/>
<dbReference type="EMBL" id="AP028056">
    <property type="protein sequence ID" value="BEH01972.1"/>
    <property type="molecule type" value="Genomic_DNA"/>
</dbReference>
<dbReference type="InterPro" id="IPR013325">
    <property type="entry name" value="RNA_pol_sigma_r2"/>
</dbReference>
<evidence type="ECO:0000256" key="1">
    <source>
        <dbReference type="ARBA" id="ARBA00023015"/>
    </source>
</evidence>
<dbReference type="InterPro" id="IPR006935">
    <property type="entry name" value="Helicase/UvrB_N"/>
</dbReference>
<name>A0AAN0K9K1_9ACTN</name>
<organism evidence="8 9">
    <name type="scientific">Brooklawnia propionicigenes</name>
    <dbReference type="NCBI Taxonomy" id="3041175"/>
    <lineage>
        <taxon>Bacteria</taxon>
        <taxon>Bacillati</taxon>
        <taxon>Actinomycetota</taxon>
        <taxon>Actinomycetes</taxon>
        <taxon>Propionibacteriales</taxon>
        <taxon>Propionibacteriaceae</taxon>
        <taxon>Brooklawnia</taxon>
    </lineage>
</organism>
<keyword evidence="9" id="KW-1185">Reference proteome</keyword>
<dbReference type="Pfam" id="PF04542">
    <property type="entry name" value="Sigma70_r2"/>
    <property type="match status" value="1"/>
</dbReference>
<dbReference type="InterPro" id="IPR007627">
    <property type="entry name" value="RNA_pol_sigma70_r2"/>
</dbReference>
<dbReference type="SUPFAM" id="SSF88946">
    <property type="entry name" value="Sigma2 domain of RNA polymerase sigma factors"/>
    <property type="match status" value="1"/>
</dbReference>
<dbReference type="InterPro" id="IPR001650">
    <property type="entry name" value="Helicase_C-like"/>
</dbReference>
<dbReference type="PANTHER" id="PTHR30603:SF60">
    <property type="entry name" value="RNA POLYMERASE SIGMA FACTOR RPOD"/>
    <property type="match status" value="1"/>
</dbReference>
<dbReference type="Pfam" id="PF00140">
    <property type="entry name" value="Sigma70_r1_2"/>
    <property type="match status" value="1"/>
</dbReference>
<accession>A0AAN0K9K1</accession>